<dbReference type="PRINTS" id="PR00463">
    <property type="entry name" value="EP450I"/>
</dbReference>
<dbReference type="InterPro" id="IPR017972">
    <property type="entry name" value="Cyt_P450_CS"/>
</dbReference>
<dbReference type="AlphaFoldDB" id="A0AAV1R8Q1"/>
<evidence type="ECO:0000256" key="8">
    <source>
        <dbReference type="ARBA" id="ARBA00023004"/>
    </source>
</evidence>
<evidence type="ECO:0000313" key="13">
    <source>
        <dbReference type="EMBL" id="CAK7328855.1"/>
    </source>
</evidence>
<evidence type="ECO:0000256" key="2">
    <source>
        <dbReference type="ARBA" id="ARBA00010617"/>
    </source>
</evidence>
<dbReference type="InterPro" id="IPR002401">
    <property type="entry name" value="Cyt_P450_E_grp-I"/>
</dbReference>
<evidence type="ECO:0000256" key="5">
    <source>
        <dbReference type="ARBA" id="ARBA00022723"/>
    </source>
</evidence>
<dbReference type="InterPro" id="IPR050665">
    <property type="entry name" value="Cytochrome_P450_Monooxygen"/>
</dbReference>
<evidence type="ECO:0000256" key="11">
    <source>
        <dbReference type="PIRSR" id="PIRSR602401-1"/>
    </source>
</evidence>
<comment type="cofactor">
    <cofactor evidence="11">
        <name>heme</name>
        <dbReference type="ChEBI" id="CHEBI:30413"/>
    </cofactor>
</comment>
<keyword evidence="3 11" id="KW-0349">Heme</keyword>
<dbReference type="PANTHER" id="PTHR24282">
    <property type="entry name" value="CYTOCHROME P450 FAMILY MEMBER"/>
    <property type="match status" value="1"/>
</dbReference>
<dbReference type="PRINTS" id="PR00385">
    <property type="entry name" value="P450"/>
</dbReference>
<feature type="binding site" description="axial binding residue" evidence="11">
    <location>
        <position position="429"/>
    </location>
    <ligand>
        <name>heme</name>
        <dbReference type="ChEBI" id="CHEBI:30413"/>
    </ligand>
    <ligandPart>
        <name>Fe</name>
        <dbReference type="ChEBI" id="CHEBI:18248"/>
    </ligandPart>
</feature>
<evidence type="ECO:0000256" key="9">
    <source>
        <dbReference type="ARBA" id="ARBA00023033"/>
    </source>
</evidence>
<reference evidence="13 14" key="1">
    <citation type="submission" date="2024-01" db="EMBL/GenBank/DDBJ databases">
        <authorList>
            <person name="Waweru B."/>
        </authorList>
    </citation>
    <scope>NUCLEOTIDE SEQUENCE [LARGE SCALE GENOMIC DNA]</scope>
</reference>
<evidence type="ECO:0000256" key="3">
    <source>
        <dbReference type="ARBA" id="ARBA00022617"/>
    </source>
</evidence>
<keyword evidence="4" id="KW-0812">Transmembrane</keyword>
<evidence type="ECO:0000256" key="4">
    <source>
        <dbReference type="ARBA" id="ARBA00022692"/>
    </source>
</evidence>
<evidence type="ECO:0000256" key="7">
    <source>
        <dbReference type="ARBA" id="ARBA00023002"/>
    </source>
</evidence>
<evidence type="ECO:0000256" key="12">
    <source>
        <dbReference type="RuleBase" id="RU000461"/>
    </source>
</evidence>
<keyword evidence="5 11" id="KW-0479">Metal-binding</keyword>
<dbReference type="Proteomes" id="UP001314170">
    <property type="component" value="Unassembled WGS sequence"/>
</dbReference>
<evidence type="ECO:0000256" key="10">
    <source>
        <dbReference type="ARBA" id="ARBA00023136"/>
    </source>
</evidence>
<dbReference type="Gene3D" id="1.10.630.10">
    <property type="entry name" value="Cytochrome P450"/>
    <property type="match status" value="1"/>
</dbReference>
<proteinExistence type="inferred from homology"/>
<evidence type="ECO:0000313" key="14">
    <source>
        <dbReference type="Proteomes" id="UP001314170"/>
    </source>
</evidence>
<dbReference type="GO" id="GO:0004497">
    <property type="term" value="F:monooxygenase activity"/>
    <property type="evidence" value="ECO:0007669"/>
    <property type="project" value="UniProtKB-KW"/>
</dbReference>
<sequence>MLWVPWRIQVHFRKQGISGPSYRPITGNTPEYLRLFRESRSKSMSFNHDIIHRVAPFYYEWSRRYGKTFLYWFGSKPTLAVSDPEMIREVFMNTDGGSYEKVRNNPQAKLLFGQGLNGLAGEEWALHRRIANQAFLMERVKCWVPEIVASTTEMLTKWEEIRGSKDEFEMDVHKELEDLTSDIISRTAFGSNYEEGKRVFLLQDQQKHLAYQAFGNVYIPGFRFLPTKKNRERWRIEKETREAMRNLIKTNSNGIENSRNLLSLLMSSYKNQDGVEEKLGVDDIINECKTFYFLGKESTADLVTWALLLLALHQEWQNKAREEVFSVCGGNELLAAEKLNDLKIVNLILNEALRLYPPLIMLMRHTSKNVKLGTLDIPADTQFYLALPSVYHDTDIWGKDANEFNPLRFKESENHLTSFLPFGLGPRVCVGKNLALIEAKVVLSMIIKHYSFVVSPTYVHAPTLLISLQPQYGAQILLSRIPN</sequence>
<dbReference type="EMBL" id="CAWUPB010000903">
    <property type="protein sequence ID" value="CAK7328855.1"/>
    <property type="molecule type" value="Genomic_DNA"/>
</dbReference>
<evidence type="ECO:0000256" key="6">
    <source>
        <dbReference type="ARBA" id="ARBA00022989"/>
    </source>
</evidence>
<comment type="similarity">
    <text evidence="2 12">Belongs to the cytochrome P450 family.</text>
</comment>
<dbReference type="GO" id="GO:0016020">
    <property type="term" value="C:membrane"/>
    <property type="evidence" value="ECO:0007669"/>
    <property type="project" value="UniProtKB-SubCell"/>
</dbReference>
<keyword evidence="7 12" id="KW-0560">Oxidoreductase</keyword>
<dbReference type="GO" id="GO:0005506">
    <property type="term" value="F:iron ion binding"/>
    <property type="evidence" value="ECO:0007669"/>
    <property type="project" value="InterPro"/>
</dbReference>
<keyword evidence="8 11" id="KW-0408">Iron</keyword>
<organism evidence="13 14">
    <name type="scientific">Dovyalis caffra</name>
    <dbReference type="NCBI Taxonomy" id="77055"/>
    <lineage>
        <taxon>Eukaryota</taxon>
        <taxon>Viridiplantae</taxon>
        <taxon>Streptophyta</taxon>
        <taxon>Embryophyta</taxon>
        <taxon>Tracheophyta</taxon>
        <taxon>Spermatophyta</taxon>
        <taxon>Magnoliopsida</taxon>
        <taxon>eudicotyledons</taxon>
        <taxon>Gunneridae</taxon>
        <taxon>Pentapetalae</taxon>
        <taxon>rosids</taxon>
        <taxon>fabids</taxon>
        <taxon>Malpighiales</taxon>
        <taxon>Salicaceae</taxon>
        <taxon>Flacourtieae</taxon>
        <taxon>Dovyalis</taxon>
    </lineage>
</organism>
<comment type="caution">
    <text evidence="13">The sequence shown here is derived from an EMBL/GenBank/DDBJ whole genome shotgun (WGS) entry which is preliminary data.</text>
</comment>
<keyword evidence="6" id="KW-1133">Transmembrane helix</keyword>
<evidence type="ECO:0008006" key="15">
    <source>
        <dbReference type="Google" id="ProtNLM"/>
    </source>
</evidence>
<dbReference type="InterPro" id="IPR036396">
    <property type="entry name" value="Cyt_P450_sf"/>
</dbReference>
<accession>A0AAV1R8Q1</accession>
<dbReference type="GO" id="GO:0020037">
    <property type="term" value="F:heme binding"/>
    <property type="evidence" value="ECO:0007669"/>
    <property type="project" value="InterPro"/>
</dbReference>
<dbReference type="Pfam" id="PF00067">
    <property type="entry name" value="p450"/>
    <property type="match status" value="1"/>
</dbReference>
<name>A0AAV1R8Q1_9ROSI</name>
<keyword evidence="14" id="KW-1185">Reference proteome</keyword>
<gene>
    <name evidence="13" type="ORF">DCAF_LOCUS6598</name>
</gene>
<keyword evidence="9 12" id="KW-0503">Monooxygenase</keyword>
<dbReference type="SUPFAM" id="SSF48264">
    <property type="entry name" value="Cytochrome P450"/>
    <property type="match status" value="1"/>
</dbReference>
<protein>
    <recommendedName>
        <fullName evidence="15">Cytochrome P450</fullName>
    </recommendedName>
</protein>
<dbReference type="InterPro" id="IPR001128">
    <property type="entry name" value="Cyt_P450"/>
</dbReference>
<dbReference type="PANTHER" id="PTHR24282:SF211">
    <property type="entry name" value="CYTOCHROME P450-RELATED"/>
    <property type="match status" value="1"/>
</dbReference>
<comment type="subcellular location">
    <subcellularLocation>
        <location evidence="1">Membrane</location>
        <topology evidence="1">Single-pass membrane protein</topology>
    </subcellularLocation>
</comment>
<evidence type="ECO:0000256" key="1">
    <source>
        <dbReference type="ARBA" id="ARBA00004167"/>
    </source>
</evidence>
<dbReference type="PROSITE" id="PS00086">
    <property type="entry name" value="CYTOCHROME_P450"/>
    <property type="match status" value="1"/>
</dbReference>
<keyword evidence="10" id="KW-0472">Membrane</keyword>
<dbReference type="GO" id="GO:0016705">
    <property type="term" value="F:oxidoreductase activity, acting on paired donors, with incorporation or reduction of molecular oxygen"/>
    <property type="evidence" value="ECO:0007669"/>
    <property type="project" value="InterPro"/>
</dbReference>